<keyword evidence="3" id="KW-1185">Reference proteome</keyword>
<dbReference type="EMBL" id="PYLO01000002">
    <property type="protein sequence ID" value="PST37350.1"/>
    <property type="molecule type" value="Genomic_DNA"/>
</dbReference>
<keyword evidence="1" id="KW-0472">Membrane</keyword>
<feature type="transmembrane region" description="Helical" evidence="1">
    <location>
        <begin position="139"/>
        <end position="165"/>
    </location>
</feature>
<evidence type="ECO:0000313" key="3">
    <source>
        <dbReference type="Proteomes" id="UP000241048"/>
    </source>
</evidence>
<keyword evidence="1" id="KW-1133">Transmembrane helix</keyword>
<keyword evidence="1" id="KW-0812">Transmembrane</keyword>
<dbReference type="RefSeq" id="WP_107000497.1">
    <property type="nucleotide sequence ID" value="NZ_JAQCTY010000008.1"/>
</dbReference>
<comment type="caution">
    <text evidence="2">The sequence shown here is derived from an EMBL/GenBank/DDBJ whole genome shotgun (WGS) entry which is preliminary data.</text>
</comment>
<dbReference type="Pfam" id="PF07456">
    <property type="entry name" value="Hpre_diP_synt_I"/>
    <property type="match status" value="1"/>
</dbReference>
<feature type="transmembrane region" description="Helical" evidence="1">
    <location>
        <begin position="51"/>
        <end position="75"/>
    </location>
</feature>
<proteinExistence type="predicted"/>
<sequence length="177" mass="18284">MQKKGRAGTSRAGKIALYGMMTALAFLLSYVETLIPLNLGVPGIKLGLANLASIVSLYLLGAGAAAAIALVRIVLVGFTFGNLSMMLYSLAGAAVSLLLMVVFRRLDWFGVTGVSILGGAGHNIGQLIVAALVVENASLFYYLPVLLAAGTAAGALIGLLGGILVNRLKCLDLTKFM</sequence>
<feature type="transmembrane region" description="Helical" evidence="1">
    <location>
        <begin position="87"/>
        <end position="106"/>
    </location>
</feature>
<dbReference type="Proteomes" id="UP000241048">
    <property type="component" value="Unassembled WGS sequence"/>
</dbReference>
<dbReference type="AlphaFoldDB" id="A0A2T3FPY6"/>
<name>A0A2T3FPY6_9CLOT</name>
<gene>
    <name evidence="2" type="ORF">C7U56_05375</name>
</gene>
<evidence type="ECO:0000256" key="1">
    <source>
        <dbReference type="SAM" id="Phobius"/>
    </source>
</evidence>
<organism evidence="2 3">
    <name type="scientific">Clostridium fessum</name>
    <dbReference type="NCBI Taxonomy" id="2126740"/>
    <lineage>
        <taxon>Bacteria</taxon>
        <taxon>Bacillati</taxon>
        <taxon>Bacillota</taxon>
        <taxon>Clostridia</taxon>
        <taxon>Eubacteriales</taxon>
        <taxon>Clostridiaceae</taxon>
        <taxon>Clostridium</taxon>
    </lineage>
</organism>
<dbReference type="PIRSF" id="PIRSF027391">
    <property type="entry name" value="Hpre_diP_synt_I"/>
    <property type="match status" value="1"/>
</dbReference>
<reference evidence="2 3" key="1">
    <citation type="submission" date="2018-03" db="EMBL/GenBank/DDBJ databases">
        <title>Lachnoclostridium SNUG30386 gen.nov., sp.nov., isolated from human faeces.</title>
        <authorList>
            <person name="Seo B."/>
            <person name="Jeon K."/>
            <person name="Ko G."/>
        </authorList>
    </citation>
    <scope>NUCLEOTIDE SEQUENCE [LARGE SCALE GENOMIC DNA]</scope>
    <source>
        <strain evidence="2 3">SNUG30386</strain>
    </source>
</reference>
<dbReference type="InterPro" id="IPR010898">
    <property type="entry name" value="Hpre_diP_synth_I"/>
</dbReference>
<dbReference type="InterPro" id="IPR014535">
    <property type="entry name" value="Hpre_diP_synt_I"/>
</dbReference>
<feature type="transmembrane region" description="Helical" evidence="1">
    <location>
        <begin position="12"/>
        <end position="31"/>
    </location>
</feature>
<accession>A0A2T3FPY6</accession>
<protein>
    <submittedName>
        <fullName evidence="2">Heptaprenyl diphosphate synthase</fullName>
    </submittedName>
</protein>
<dbReference type="GeneID" id="79840820"/>
<evidence type="ECO:0000313" key="2">
    <source>
        <dbReference type="EMBL" id="PST37350.1"/>
    </source>
</evidence>
<dbReference type="Gene3D" id="1.10.1760.20">
    <property type="match status" value="1"/>
</dbReference>